<feature type="compositionally biased region" description="Polar residues" evidence="1">
    <location>
        <begin position="122"/>
        <end position="132"/>
    </location>
</feature>
<feature type="compositionally biased region" description="Polar residues" evidence="1">
    <location>
        <begin position="87"/>
        <end position="101"/>
    </location>
</feature>
<keyword evidence="3" id="KW-1185">Reference proteome</keyword>
<feature type="compositionally biased region" description="Basic and acidic residues" evidence="1">
    <location>
        <begin position="1"/>
        <end position="12"/>
    </location>
</feature>
<sequence>MGVPARADDHIGSRGVPAKGVPARGDGHLGSRGALTGEGPWVPRTQSTELITGNYKLNQICPTLLTQQKALIKAQASRKLPKVVPNEASQQEESSATTLTSIGAVYRRQSKNIRSVPRTNEPDNQAKLTNSKLAHPTSVHAKYGLC</sequence>
<name>A0A2Z7A4I5_9LAMI</name>
<protein>
    <submittedName>
        <fullName evidence="2">Uncharacterized protein</fullName>
    </submittedName>
</protein>
<organism evidence="2 3">
    <name type="scientific">Dorcoceras hygrometricum</name>
    <dbReference type="NCBI Taxonomy" id="472368"/>
    <lineage>
        <taxon>Eukaryota</taxon>
        <taxon>Viridiplantae</taxon>
        <taxon>Streptophyta</taxon>
        <taxon>Embryophyta</taxon>
        <taxon>Tracheophyta</taxon>
        <taxon>Spermatophyta</taxon>
        <taxon>Magnoliopsida</taxon>
        <taxon>eudicotyledons</taxon>
        <taxon>Gunneridae</taxon>
        <taxon>Pentapetalae</taxon>
        <taxon>asterids</taxon>
        <taxon>lamiids</taxon>
        <taxon>Lamiales</taxon>
        <taxon>Gesneriaceae</taxon>
        <taxon>Didymocarpoideae</taxon>
        <taxon>Trichosporeae</taxon>
        <taxon>Loxocarpinae</taxon>
        <taxon>Dorcoceras</taxon>
    </lineage>
</organism>
<evidence type="ECO:0000313" key="3">
    <source>
        <dbReference type="Proteomes" id="UP000250235"/>
    </source>
</evidence>
<feature type="region of interest" description="Disordered" evidence="1">
    <location>
        <begin position="77"/>
        <end position="101"/>
    </location>
</feature>
<reference evidence="2 3" key="1">
    <citation type="journal article" date="2015" name="Proc. Natl. Acad. Sci. U.S.A.">
        <title>The resurrection genome of Boea hygrometrica: A blueprint for survival of dehydration.</title>
        <authorList>
            <person name="Xiao L."/>
            <person name="Yang G."/>
            <person name="Zhang L."/>
            <person name="Yang X."/>
            <person name="Zhao S."/>
            <person name="Ji Z."/>
            <person name="Zhou Q."/>
            <person name="Hu M."/>
            <person name="Wang Y."/>
            <person name="Chen M."/>
            <person name="Xu Y."/>
            <person name="Jin H."/>
            <person name="Xiao X."/>
            <person name="Hu G."/>
            <person name="Bao F."/>
            <person name="Hu Y."/>
            <person name="Wan P."/>
            <person name="Li L."/>
            <person name="Deng X."/>
            <person name="Kuang T."/>
            <person name="Xiang C."/>
            <person name="Zhu J.K."/>
            <person name="Oliver M.J."/>
            <person name="He Y."/>
        </authorList>
    </citation>
    <scope>NUCLEOTIDE SEQUENCE [LARGE SCALE GENOMIC DNA]</scope>
    <source>
        <strain evidence="3">cv. XS01</strain>
    </source>
</reference>
<evidence type="ECO:0000313" key="2">
    <source>
        <dbReference type="EMBL" id="KZV16359.1"/>
    </source>
</evidence>
<proteinExistence type="predicted"/>
<gene>
    <name evidence="2" type="ORF">F511_12249</name>
</gene>
<dbReference type="Proteomes" id="UP000250235">
    <property type="component" value="Unassembled WGS sequence"/>
</dbReference>
<accession>A0A2Z7A4I5</accession>
<feature type="region of interest" description="Disordered" evidence="1">
    <location>
        <begin position="1"/>
        <end position="43"/>
    </location>
</feature>
<dbReference type="EMBL" id="KV019076">
    <property type="protein sequence ID" value="KZV16359.1"/>
    <property type="molecule type" value="Genomic_DNA"/>
</dbReference>
<feature type="region of interest" description="Disordered" evidence="1">
    <location>
        <begin position="115"/>
        <end position="134"/>
    </location>
</feature>
<evidence type="ECO:0000256" key="1">
    <source>
        <dbReference type="SAM" id="MobiDB-lite"/>
    </source>
</evidence>
<dbReference type="AlphaFoldDB" id="A0A2Z7A4I5"/>